<dbReference type="PANTHER" id="PTHR34199:SF1">
    <property type="entry name" value="HISTONE-LYSINE N-METHYLTRANSFERASE, H3 LYSINE-79 SPECIFIC-LIKE PROTEIN"/>
    <property type="match status" value="1"/>
</dbReference>
<dbReference type="InterPro" id="IPR003611">
    <property type="entry name" value="NUMOD3"/>
</dbReference>
<evidence type="ECO:0000256" key="1">
    <source>
        <dbReference type="SAM" id="Coils"/>
    </source>
</evidence>
<name>A0AAV0M584_9ROSI</name>
<feature type="region of interest" description="Disordered" evidence="2">
    <location>
        <begin position="177"/>
        <end position="207"/>
    </location>
</feature>
<evidence type="ECO:0000313" key="5">
    <source>
        <dbReference type="Proteomes" id="UP001154282"/>
    </source>
</evidence>
<evidence type="ECO:0000256" key="2">
    <source>
        <dbReference type="SAM" id="MobiDB-lite"/>
    </source>
</evidence>
<evidence type="ECO:0000313" key="4">
    <source>
        <dbReference type="EMBL" id="CAI0440996.1"/>
    </source>
</evidence>
<reference evidence="4" key="1">
    <citation type="submission" date="2022-08" db="EMBL/GenBank/DDBJ databases">
        <authorList>
            <person name="Gutierrez-Valencia J."/>
        </authorList>
    </citation>
    <scope>NUCLEOTIDE SEQUENCE</scope>
</reference>
<proteinExistence type="predicted"/>
<dbReference type="Proteomes" id="UP001154282">
    <property type="component" value="Unassembled WGS sequence"/>
</dbReference>
<feature type="coiled-coil region" evidence="1">
    <location>
        <begin position="326"/>
        <end position="360"/>
    </location>
</feature>
<evidence type="ECO:0000259" key="3">
    <source>
        <dbReference type="Pfam" id="PF07460"/>
    </source>
</evidence>
<organism evidence="4 5">
    <name type="scientific">Linum tenue</name>
    <dbReference type="NCBI Taxonomy" id="586396"/>
    <lineage>
        <taxon>Eukaryota</taxon>
        <taxon>Viridiplantae</taxon>
        <taxon>Streptophyta</taxon>
        <taxon>Embryophyta</taxon>
        <taxon>Tracheophyta</taxon>
        <taxon>Spermatophyta</taxon>
        <taxon>Magnoliopsida</taxon>
        <taxon>eudicotyledons</taxon>
        <taxon>Gunneridae</taxon>
        <taxon>Pentapetalae</taxon>
        <taxon>rosids</taxon>
        <taxon>fabids</taxon>
        <taxon>Malpighiales</taxon>
        <taxon>Linaceae</taxon>
        <taxon>Linum</taxon>
    </lineage>
</organism>
<keyword evidence="1" id="KW-0175">Coiled coil</keyword>
<dbReference type="EMBL" id="CAMGYJ010000007">
    <property type="protein sequence ID" value="CAI0440996.1"/>
    <property type="molecule type" value="Genomic_DNA"/>
</dbReference>
<feature type="compositionally biased region" description="Basic and acidic residues" evidence="2">
    <location>
        <begin position="178"/>
        <end position="194"/>
    </location>
</feature>
<keyword evidence="5" id="KW-1185">Reference proteome</keyword>
<dbReference type="AlphaFoldDB" id="A0AAV0M584"/>
<comment type="caution">
    <text evidence="4">The sequence shown here is derived from an EMBL/GenBank/DDBJ whole genome shotgun (WGS) entry which is preliminary data.</text>
</comment>
<dbReference type="Pfam" id="PF07460">
    <property type="entry name" value="NUMOD3"/>
    <property type="match status" value="1"/>
</dbReference>
<sequence length="442" mass="50813">MKLNTPCETSIARANNLERVANIDSQRDSLSALWPDHFPRAPFLLLQVPQSLYQSPSSLVALSRQLPFLRISEMSFFHLKTSVPNLPCSPAHVAVEAVCSPLVMPLNHRTAYKTSLCAMCSSLSSSRRLQNSRATNVDFDVQQTLQFDQYFLSKLGLYTAEEQLPYDRGGYSDFGEDNGSHNAEERETKIDHGNKGKVPWNKGRKHSAETRELIRRRTIEALRDPQVKKKMGKQPRTHSVEIKAKIGSSLRRLWNKRLKSKRLGVKFFLSWEESIAKAAKDGGLDEQRLNWNSYNEIEEEITRQQLQFATEKAFAKELAKIKSATLAKEKEEKIAILAQRKKEREEKEKARAAMRRKARRRSVKNRGKSPVTQEFILKQKLVKIRRQKPKSRKAINEADQQISCTPIWGKLDFELTELDELKRDSLADQIQAARNQRSEIRC</sequence>
<accession>A0AAV0M584</accession>
<dbReference type="GO" id="GO:0003677">
    <property type="term" value="F:DNA binding"/>
    <property type="evidence" value="ECO:0007669"/>
    <property type="project" value="InterPro"/>
</dbReference>
<gene>
    <name evidence="4" type="ORF">LITE_LOCUS26699</name>
</gene>
<dbReference type="PANTHER" id="PTHR34199">
    <property type="entry name" value="NUMOD3 MOTIF FAMILY PROTEIN, EXPRESSED"/>
    <property type="match status" value="1"/>
</dbReference>
<feature type="domain" description="Nuclease associated modular" evidence="3">
    <location>
        <begin position="189"/>
        <end position="215"/>
    </location>
</feature>
<protein>
    <recommendedName>
        <fullName evidence="3">Nuclease associated modular domain-containing protein</fullName>
    </recommendedName>
</protein>